<sequence>MDLLGSIMSTMSAPPAMSDKDKQLRKKHQELIEKQQNEEKEKLRHFRQMIEDRINDYLADPETLRLKLEPMDRIKRKIVHDVVEVAGLTAHSFGEEDVDRHIVVFKQEGVPSEDELECMKRGEIYDPIKAHELAVQREEERRALSLEEDETKRKGRSKKFIPKSGKTYQDKYEHIIGKTAALEAAKVTEAKSQYGFAEKGQRGTQLSSSSHALPSL</sequence>
<dbReference type="OrthoDB" id="5979509at2759"/>
<feature type="compositionally biased region" description="Polar residues" evidence="1">
    <location>
        <begin position="202"/>
        <end position="216"/>
    </location>
</feature>
<dbReference type="InterPro" id="IPR001374">
    <property type="entry name" value="R3H_dom"/>
</dbReference>
<evidence type="ECO:0000256" key="1">
    <source>
        <dbReference type="SAM" id="MobiDB-lite"/>
    </source>
</evidence>
<dbReference type="InterPro" id="IPR036867">
    <property type="entry name" value="R3H_dom_sf"/>
</dbReference>
<dbReference type="GO" id="GO:0003676">
    <property type="term" value="F:nucleic acid binding"/>
    <property type="evidence" value="ECO:0007669"/>
    <property type="project" value="UniProtKB-UniRule"/>
</dbReference>
<dbReference type="EMBL" id="OB661537">
    <property type="protein sequence ID" value="CAD7228439.1"/>
    <property type="molecule type" value="Genomic_DNA"/>
</dbReference>
<dbReference type="AlphaFoldDB" id="A0A7R8WFM3"/>
<dbReference type="PANTHER" id="PTHR13498">
    <property type="entry name" value="SPERM ASSOCIATED ANTIGEN 7"/>
    <property type="match status" value="1"/>
</dbReference>
<protein>
    <submittedName>
        <fullName evidence="2">Uncharacterized protein</fullName>
    </submittedName>
</protein>
<name>A0A7R8WFM3_9CRUS</name>
<accession>A0A7R8WFM3</accession>
<organism evidence="2">
    <name type="scientific">Cyprideis torosa</name>
    <dbReference type="NCBI Taxonomy" id="163714"/>
    <lineage>
        <taxon>Eukaryota</taxon>
        <taxon>Metazoa</taxon>
        <taxon>Ecdysozoa</taxon>
        <taxon>Arthropoda</taxon>
        <taxon>Crustacea</taxon>
        <taxon>Oligostraca</taxon>
        <taxon>Ostracoda</taxon>
        <taxon>Podocopa</taxon>
        <taxon>Podocopida</taxon>
        <taxon>Cytherocopina</taxon>
        <taxon>Cytheroidea</taxon>
        <taxon>Cytherideidae</taxon>
        <taxon>Cyprideis</taxon>
    </lineage>
</organism>
<gene>
    <name evidence="2" type="ORF">CTOB1V02_LOCUS6322</name>
</gene>
<dbReference type="SMART" id="SM00393">
    <property type="entry name" value="R3H"/>
    <property type="match status" value="1"/>
</dbReference>
<feature type="region of interest" description="Disordered" evidence="1">
    <location>
        <begin position="195"/>
        <end position="216"/>
    </location>
</feature>
<dbReference type="PROSITE" id="PS51061">
    <property type="entry name" value="R3H"/>
    <property type="match status" value="1"/>
</dbReference>
<dbReference type="Pfam" id="PF01424">
    <property type="entry name" value="R3H"/>
    <property type="match status" value="1"/>
</dbReference>
<dbReference type="Gene3D" id="3.30.1370.50">
    <property type="entry name" value="R3H-like domain"/>
    <property type="match status" value="1"/>
</dbReference>
<dbReference type="InterPro" id="IPR017330">
    <property type="entry name" value="SPAG7"/>
</dbReference>
<feature type="region of interest" description="Disordered" evidence="1">
    <location>
        <begin position="141"/>
        <end position="165"/>
    </location>
</feature>
<reference evidence="2" key="1">
    <citation type="submission" date="2020-11" db="EMBL/GenBank/DDBJ databases">
        <authorList>
            <person name="Tran Van P."/>
        </authorList>
    </citation>
    <scope>NUCLEOTIDE SEQUENCE</scope>
</reference>
<dbReference type="PANTHER" id="PTHR13498:SF3">
    <property type="entry name" value="SPERM-ASSOCIATED ANTIGEN 7"/>
    <property type="match status" value="1"/>
</dbReference>
<proteinExistence type="predicted"/>
<dbReference type="SUPFAM" id="SSF82708">
    <property type="entry name" value="R3H domain"/>
    <property type="match status" value="1"/>
</dbReference>
<evidence type="ECO:0000313" key="2">
    <source>
        <dbReference type="EMBL" id="CAD7228439.1"/>
    </source>
</evidence>
<feature type="region of interest" description="Disordered" evidence="1">
    <location>
        <begin position="1"/>
        <end position="27"/>
    </location>
</feature>